<protein>
    <submittedName>
        <fullName evidence="1">Uncharacterized protein</fullName>
    </submittedName>
</protein>
<gene>
    <name evidence="1" type="ORF">JF544_02700</name>
</gene>
<dbReference type="Proteomes" id="UP000663970">
    <property type="component" value="Unassembled WGS sequence"/>
</dbReference>
<comment type="caution">
    <text evidence="1">The sequence shown here is derived from an EMBL/GenBank/DDBJ whole genome shotgun (WGS) entry which is preliminary data.</text>
</comment>
<dbReference type="RefSeq" id="WP_206932295.1">
    <property type="nucleotide sequence ID" value="NZ_JAEKJY010000001.1"/>
</dbReference>
<name>A0ABS3DS18_9BACI</name>
<sequence>MEGTIAFTQFVEIICLFQKWHRFLWNHLDRDPFLPSILDDFFDFRRVVMHDISVGDFSECTENMGIIQAGHRG</sequence>
<organism evidence="1 2">
    <name type="scientific">Halobacillus kuroshimensis</name>
    <dbReference type="NCBI Taxonomy" id="302481"/>
    <lineage>
        <taxon>Bacteria</taxon>
        <taxon>Bacillati</taxon>
        <taxon>Bacillota</taxon>
        <taxon>Bacilli</taxon>
        <taxon>Bacillales</taxon>
        <taxon>Bacillaceae</taxon>
        <taxon>Halobacillus</taxon>
    </lineage>
</organism>
<proteinExistence type="predicted"/>
<reference evidence="1 2" key="1">
    <citation type="submission" date="2020-12" db="EMBL/GenBank/DDBJ databases">
        <title>Oil enriched cultivation method for isolating marine PHA-producing bacteria.</title>
        <authorList>
            <person name="Zheng W."/>
            <person name="Yu S."/>
            <person name="Huang Y."/>
        </authorList>
    </citation>
    <scope>NUCLEOTIDE SEQUENCE [LARGE SCALE GENOMIC DNA]</scope>
    <source>
        <strain evidence="1 2">SY-2-6</strain>
    </source>
</reference>
<evidence type="ECO:0000313" key="1">
    <source>
        <dbReference type="EMBL" id="MBN8234134.1"/>
    </source>
</evidence>
<dbReference type="EMBL" id="JAEKJY010000001">
    <property type="protein sequence ID" value="MBN8234134.1"/>
    <property type="molecule type" value="Genomic_DNA"/>
</dbReference>
<keyword evidence="2" id="KW-1185">Reference proteome</keyword>
<evidence type="ECO:0000313" key="2">
    <source>
        <dbReference type="Proteomes" id="UP000663970"/>
    </source>
</evidence>
<accession>A0ABS3DS18</accession>